<organism evidence="3 4">
    <name type="scientific">Acetobacter vaccinii</name>
    <dbReference type="NCBI Taxonomy" id="2592655"/>
    <lineage>
        <taxon>Bacteria</taxon>
        <taxon>Pseudomonadati</taxon>
        <taxon>Pseudomonadota</taxon>
        <taxon>Alphaproteobacteria</taxon>
        <taxon>Acetobacterales</taxon>
        <taxon>Acetobacteraceae</taxon>
        <taxon>Acetobacter</taxon>
    </lineage>
</organism>
<dbReference type="OrthoDB" id="9777830at2"/>
<dbReference type="GO" id="GO:0008757">
    <property type="term" value="F:S-adenosylmethionine-dependent methyltransferase activity"/>
    <property type="evidence" value="ECO:0007669"/>
    <property type="project" value="InterPro"/>
</dbReference>
<dbReference type="GO" id="GO:0032259">
    <property type="term" value="P:methylation"/>
    <property type="evidence" value="ECO:0007669"/>
    <property type="project" value="UniProtKB-KW"/>
</dbReference>
<feature type="compositionally biased region" description="Polar residues" evidence="1">
    <location>
        <begin position="1"/>
        <end position="10"/>
    </location>
</feature>
<sequence length="232" mass="25419">MTDVFQNYSSGRDDAPMPPPSRSALDAEAVKLAYRRWAKVYDVVFGGVSRFGRLRAVEAVNGLPGSDVLEVGVGTGLALPHYKTSKSITGIDLSSDMLDRARERVRVGGHSNVRSLLEMDAEETSFEDNSFDIAVAMFVASVVPHPRKLLRELKRVVRPGGYILFVNHFLAPGGVRGSVEHAMARASRSLGWHPDFAMEALLPPEDMVRAYMQPVPPLGLFTLVTLENLPSD</sequence>
<dbReference type="InterPro" id="IPR050508">
    <property type="entry name" value="Methyltransf_Superfamily"/>
</dbReference>
<reference evidence="3 4" key="1">
    <citation type="submission" date="2019-09" db="EMBL/GenBank/DDBJ databases">
        <title>Genome sequencing of strain KACC 21233.</title>
        <authorList>
            <person name="Heo J."/>
            <person name="Kim S.-J."/>
            <person name="Kim J.-S."/>
            <person name="Hong S.-B."/>
            <person name="Kwon S.-W."/>
        </authorList>
    </citation>
    <scope>NUCLEOTIDE SEQUENCE [LARGE SCALE GENOMIC DNA]</scope>
    <source>
        <strain evidence="3 4">KACC 21233</strain>
    </source>
</reference>
<accession>A0A5C1YP10</accession>
<keyword evidence="3" id="KW-0808">Transferase</keyword>
<dbReference type="SUPFAM" id="SSF53335">
    <property type="entry name" value="S-adenosyl-L-methionine-dependent methyltransferases"/>
    <property type="match status" value="1"/>
</dbReference>
<evidence type="ECO:0000313" key="3">
    <source>
        <dbReference type="EMBL" id="QEO18054.1"/>
    </source>
</evidence>
<gene>
    <name evidence="3" type="ORF">FLP30_10185</name>
</gene>
<dbReference type="Gene3D" id="3.40.50.150">
    <property type="entry name" value="Vaccinia Virus protein VP39"/>
    <property type="match status" value="1"/>
</dbReference>
<dbReference type="RefSeq" id="WP_149279727.1">
    <property type="nucleotide sequence ID" value="NZ_CP043506.1"/>
</dbReference>
<dbReference type="InterPro" id="IPR029063">
    <property type="entry name" value="SAM-dependent_MTases_sf"/>
</dbReference>
<protein>
    <submittedName>
        <fullName evidence="3">Methyltransferase domain-containing protein</fullName>
    </submittedName>
</protein>
<dbReference type="PANTHER" id="PTHR42912">
    <property type="entry name" value="METHYLTRANSFERASE"/>
    <property type="match status" value="1"/>
</dbReference>
<keyword evidence="3" id="KW-0489">Methyltransferase</keyword>
<dbReference type="Pfam" id="PF08241">
    <property type="entry name" value="Methyltransf_11"/>
    <property type="match status" value="1"/>
</dbReference>
<evidence type="ECO:0000313" key="4">
    <source>
        <dbReference type="Proteomes" id="UP000324536"/>
    </source>
</evidence>
<dbReference type="PANTHER" id="PTHR42912:SF80">
    <property type="entry name" value="METHYLTRANSFERASE DOMAIN-CONTAINING PROTEIN"/>
    <property type="match status" value="1"/>
</dbReference>
<evidence type="ECO:0000259" key="2">
    <source>
        <dbReference type="Pfam" id="PF08241"/>
    </source>
</evidence>
<dbReference type="InterPro" id="IPR013216">
    <property type="entry name" value="Methyltransf_11"/>
</dbReference>
<name>A0A5C1YP10_9PROT</name>
<evidence type="ECO:0000256" key="1">
    <source>
        <dbReference type="SAM" id="MobiDB-lite"/>
    </source>
</evidence>
<dbReference type="EMBL" id="CP043506">
    <property type="protein sequence ID" value="QEO18054.1"/>
    <property type="molecule type" value="Genomic_DNA"/>
</dbReference>
<dbReference type="Proteomes" id="UP000324536">
    <property type="component" value="Chromosome"/>
</dbReference>
<proteinExistence type="predicted"/>
<feature type="domain" description="Methyltransferase type 11" evidence="2">
    <location>
        <begin position="69"/>
        <end position="165"/>
    </location>
</feature>
<dbReference type="AlphaFoldDB" id="A0A5C1YP10"/>
<keyword evidence="4" id="KW-1185">Reference proteome</keyword>
<feature type="region of interest" description="Disordered" evidence="1">
    <location>
        <begin position="1"/>
        <end position="22"/>
    </location>
</feature>
<dbReference type="KEGG" id="acek:FLP30_10185"/>
<dbReference type="CDD" id="cd02440">
    <property type="entry name" value="AdoMet_MTases"/>
    <property type="match status" value="1"/>
</dbReference>